<evidence type="ECO:0000313" key="3">
    <source>
        <dbReference type="Proteomes" id="UP000054558"/>
    </source>
</evidence>
<sequence length="243" mass="27172">MPFWSCFSRGMAKQTEEMESSESPRQRSSMRHSKRAATSGNDTVLQLRGLPENVAGSKSGDPATACDSKVIISSPLPSWLSLRLQAYEYVVQSGVDTWAEGRGGRLTDYAGAQTQDTSQVTSREGPFAASLKEKKHFYEQWLDQFRATPQQLSEEATFCRSWGSSIDLESQSNHPVSDPKDSSTDLTRGKGWVPVTREEEPPNTAGSDETYSADSEEEIFSPSWVEEVLSGREERRWVGRLRY</sequence>
<dbReference type="EMBL" id="DF238354">
    <property type="protein sequence ID" value="GAQ93273.1"/>
    <property type="molecule type" value="Genomic_DNA"/>
</dbReference>
<organism evidence="2 3">
    <name type="scientific">Klebsormidium nitens</name>
    <name type="common">Green alga</name>
    <name type="synonym">Ulothrix nitens</name>
    <dbReference type="NCBI Taxonomy" id="105231"/>
    <lineage>
        <taxon>Eukaryota</taxon>
        <taxon>Viridiplantae</taxon>
        <taxon>Streptophyta</taxon>
        <taxon>Klebsormidiophyceae</taxon>
        <taxon>Klebsormidiales</taxon>
        <taxon>Klebsormidiaceae</taxon>
        <taxon>Klebsormidium</taxon>
    </lineage>
</organism>
<dbReference type="Proteomes" id="UP000054558">
    <property type="component" value="Unassembled WGS sequence"/>
</dbReference>
<feature type="region of interest" description="Disordered" evidence="1">
    <location>
        <begin position="168"/>
        <end position="218"/>
    </location>
</feature>
<protein>
    <submittedName>
        <fullName evidence="2">Uncharacterized protein</fullName>
    </submittedName>
</protein>
<keyword evidence="3" id="KW-1185">Reference proteome</keyword>
<reference evidence="2 3" key="1">
    <citation type="journal article" date="2014" name="Nat. Commun.">
        <title>Klebsormidium flaccidum genome reveals primary factors for plant terrestrial adaptation.</title>
        <authorList>
            <person name="Hori K."/>
            <person name="Maruyama F."/>
            <person name="Fujisawa T."/>
            <person name="Togashi T."/>
            <person name="Yamamoto N."/>
            <person name="Seo M."/>
            <person name="Sato S."/>
            <person name="Yamada T."/>
            <person name="Mori H."/>
            <person name="Tajima N."/>
            <person name="Moriyama T."/>
            <person name="Ikeuchi M."/>
            <person name="Watanabe M."/>
            <person name="Wada H."/>
            <person name="Kobayashi K."/>
            <person name="Saito M."/>
            <person name="Masuda T."/>
            <person name="Sasaki-Sekimoto Y."/>
            <person name="Mashiguchi K."/>
            <person name="Awai K."/>
            <person name="Shimojima M."/>
            <person name="Masuda S."/>
            <person name="Iwai M."/>
            <person name="Nobusawa T."/>
            <person name="Narise T."/>
            <person name="Kondo S."/>
            <person name="Saito H."/>
            <person name="Sato R."/>
            <person name="Murakawa M."/>
            <person name="Ihara Y."/>
            <person name="Oshima-Yamada Y."/>
            <person name="Ohtaka K."/>
            <person name="Satoh M."/>
            <person name="Sonobe K."/>
            <person name="Ishii M."/>
            <person name="Ohtani R."/>
            <person name="Kanamori-Sato M."/>
            <person name="Honoki R."/>
            <person name="Miyazaki D."/>
            <person name="Mochizuki H."/>
            <person name="Umetsu J."/>
            <person name="Higashi K."/>
            <person name="Shibata D."/>
            <person name="Kamiya Y."/>
            <person name="Sato N."/>
            <person name="Nakamura Y."/>
            <person name="Tabata S."/>
            <person name="Ida S."/>
            <person name="Kurokawa K."/>
            <person name="Ohta H."/>
        </authorList>
    </citation>
    <scope>NUCLEOTIDE SEQUENCE [LARGE SCALE GENOMIC DNA]</scope>
    <source>
        <strain evidence="2 3">NIES-2285</strain>
    </source>
</reference>
<proteinExistence type="predicted"/>
<gene>
    <name evidence="2" type="ORF">KFL_014050020</name>
</gene>
<evidence type="ECO:0000313" key="2">
    <source>
        <dbReference type="EMBL" id="GAQ93273.1"/>
    </source>
</evidence>
<feature type="region of interest" description="Disordered" evidence="1">
    <location>
        <begin position="1"/>
        <end position="62"/>
    </location>
</feature>
<name>A0A1Y1IRG1_KLENI</name>
<accession>A0A1Y1IRG1</accession>
<feature type="compositionally biased region" description="Polar residues" evidence="1">
    <location>
        <begin position="204"/>
        <end position="213"/>
    </location>
</feature>
<evidence type="ECO:0000256" key="1">
    <source>
        <dbReference type="SAM" id="MobiDB-lite"/>
    </source>
</evidence>
<dbReference type="AlphaFoldDB" id="A0A1Y1IRG1"/>